<evidence type="ECO:0000313" key="15">
    <source>
        <dbReference type="Proteomes" id="UP000652681"/>
    </source>
</evidence>
<dbReference type="GO" id="GO:0009279">
    <property type="term" value="C:cell outer membrane"/>
    <property type="evidence" value="ECO:0007669"/>
    <property type="project" value="UniProtKB-SubCell"/>
</dbReference>
<dbReference type="AlphaFoldDB" id="A0A8J6PGZ2"/>
<evidence type="ECO:0000313" key="14">
    <source>
        <dbReference type="EMBL" id="MBC9811466.1"/>
    </source>
</evidence>
<evidence type="ECO:0000256" key="8">
    <source>
        <dbReference type="ARBA" id="ARBA00023170"/>
    </source>
</evidence>
<dbReference type="Gene3D" id="2.60.40.1120">
    <property type="entry name" value="Carboxypeptidase-like, regulatory domain"/>
    <property type="match status" value="1"/>
</dbReference>
<comment type="subcellular location">
    <subcellularLocation>
        <location evidence="1 10">Cell outer membrane</location>
        <topology evidence="1 10">Multi-pass membrane protein</topology>
    </subcellularLocation>
</comment>
<comment type="similarity">
    <text evidence="10 11">Belongs to the TonB-dependent receptor family.</text>
</comment>
<accession>A0A8J6PGZ2</accession>
<sequence length="799" mass="90360">MYRQLLVILFIFPFVISAQEKITISGSITNFEDGETVIGAKVTFRGLSVGAVSNSYGFYSVSVPRGAQTMEVVATGLEKQTITANFQRDTTIHFELKTPATQIDELIVSAKQSENVKSANMGQIELQIEEIKKLPAFMGEVDLIKAIQLLPGVSSASEGGQGFYVRGGGPDQNLVLLDEAIVYNASHLFGFFSVFNPDAVKNVNLIKGGMPANYGGRLSSVLEVNMVEGNKKQFGVKGGLGVISSRLAVEGPIKKDRGSFMISGRRTYIDLLMKAFIPKSSSFYGSGYYFYDLNFKANYKLSEKDHIYLSGYFGKDEFKYDNRKDNFMVSMPWQNGAASLRWTHLFGRKLFMNVAATFSHYNFSFISEQDELQLKLTSGINDVGGKVDFSYFPGNNRHTIKFGAQYTYHVFTPTSVSAEQDTTVFDTGKGQSLYSHETGLYVLDEWDITENFRLNAGLRYSTFTHTGRFTRYVKGDISTPDSTIEYGRGDVVSFYQGLEPRISMRYLLPDNSSIKAGFAYNYQYIHLASISAVSLPTDIWYPTTDIARPQKGWQAAIGYFRNFADDMFESSVELYYKGMNNLVEFKEGALPTDNVNDNTDNLLAFGRGWSYGVELFFKKTRGKFTGWVGYTWAKTERKFEALNEGKVFPAKYDRRHDLSVVGNYDINKRWSLGAAFVYATGNTLTLPNAWYMHNQDLLFQYGARNSTRMAPYHRLDLSVTWYDKEFKEKLDPATGEKVAVKKRFRSNWVLSVYNVYSRANPYFLYVDGDGNFMDGDFQIKVKQVSLFPIIPSITWNFEF</sequence>
<keyword evidence="3 10" id="KW-1134">Transmembrane beta strand</keyword>
<dbReference type="Pfam" id="PF13715">
    <property type="entry name" value="CarbopepD_reg_2"/>
    <property type="match status" value="1"/>
</dbReference>
<feature type="domain" description="TonB-dependent receptor-like beta-barrel" evidence="12">
    <location>
        <begin position="282"/>
        <end position="721"/>
    </location>
</feature>
<name>A0A8J6PGZ2_9FLAO</name>
<evidence type="ECO:0000256" key="10">
    <source>
        <dbReference type="PROSITE-ProRule" id="PRU01360"/>
    </source>
</evidence>
<gene>
    <name evidence="14" type="ORF">H9Y05_03160</name>
</gene>
<dbReference type="GO" id="GO:0044718">
    <property type="term" value="P:siderophore transmembrane transport"/>
    <property type="evidence" value="ECO:0007669"/>
    <property type="project" value="TreeGrafter"/>
</dbReference>
<keyword evidence="8 14" id="KW-0675">Receptor</keyword>
<dbReference type="GO" id="GO:0015344">
    <property type="term" value="F:siderophore uptake transmembrane transporter activity"/>
    <property type="evidence" value="ECO:0007669"/>
    <property type="project" value="TreeGrafter"/>
</dbReference>
<evidence type="ECO:0000256" key="6">
    <source>
        <dbReference type="ARBA" id="ARBA00023077"/>
    </source>
</evidence>
<reference evidence="14" key="1">
    <citation type="submission" date="2020-09" db="EMBL/GenBank/DDBJ databases">
        <title>Taishania pollutisoli gen. nov., sp. nov., Isolated from Tetrabromobisphenol A-Contaminated Soil.</title>
        <authorList>
            <person name="Chen Q."/>
        </authorList>
    </citation>
    <scope>NUCLEOTIDE SEQUENCE</scope>
    <source>
        <strain evidence="14">CZZ-1</strain>
    </source>
</reference>
<evidence type="ECO:0000256" key="9">
    <source>
        <dbReference type="ARBA" id="ARBA00023237"/>
    </source>
</evidence>
<feature type="domain" description="TonB-dependent receptor plug" evidence="13">
    <location>
        <begin position="140"/>
        <end position="217"/>
    </location>
</feature>
<protein>
    <submittedName>
        <fullName evidence="14">TonB-dependent receptor</fullName>
    </submittedName>
</protein>
<dbReference type="PANTHER" id="PTHR30069:SF29">
    <property type="entry name" value="HEMOGLOBIN AND HEMOGLOBIN-HAPTOGLOBIN-BINDING PROTEIN 1-RELATED"/>
    <property type="match status" value="1"/>
</dbReference>
<evidence type="ECO:0000256" key="11">
    <source>
        <dbReference type="RuleBase" id="RU003357"/>
    </source>
</evidence>
<keyword evidence="15" id="KW-1185">Reference proteome</keyword>
<dbReference type="InterPro" id="IPR039426">
    <property type="entry name" value="TonB-dep_rcpt-like"/>
</dbReference>
<dbReference type="InterPro" id="IPR000531">
    <property type="entry name" value="Beta-barrel_TonB"/>
</dbReference>
<dbReference type="SUPFAM" id="SSF56935">
    <property type="entry name" value="Porins"/>
    <property type="match status" value="1"/>
</dbReference>
<dbReference type="Proteomes" id="UP000652681">
    <property type="component" value="Unassembled WGS sequence"/>
</dbReference>
<keyword evidence="4 10" id="KW-0812">Transmembrane</keyword>
<dbReference type="PROSITE" id="PS52016">
    <property type="entry name" value="TONB_DEPENDENT_REC_3"/>
    <property type="match status" value="1"/>
</dbReference>
<comment type="caution">
    <text evidence="14">The sequence shown here is derived from an EMBL/GenBank/DDBJ whole genome shotgun (WGS) entry which is preliminary data.</text>
</comment>
<dbReference type="RefSeq" id="WP_216713486.1">
    <property type="nucleotide sequence ID" value="NZ_JACVEL010000002.1"/>
</dbReference>
<keyword evidence="2 10" id="KW-0813">Transport</keyword>
<dbReference type="Pfam" id="PF07715">
    <property type="entry name" value="Plug"/>
    <property type="match status" value="1"/>
</dbReference>
<proteinExistence type="inferred from homology"/>
<evidence type="ECO:0000256" key="5">
    <source>
        <dbReference type="ARBA" id="ARBA00022729"/>
    </source>
</evidence>
<dbReference type="Pfam" id="PF00593">
    <property type="entry name" value="TonB_dep_Rec_b-barrel"/>
    <property type="match status" value="1"/>
</dbReference>
<keyword evidence="9 10" id="KW-0998">Cell outer membrane</keyword>
<keyword evidence="7 10" id="KW-0472">Membrane</keyword>
<organism evidence="14 15">
    <name type="scientific">Taishania pollutisoli</name>
    <dbReference type="NCBI Taxonomy" id="2766479"/>
    <lineage>
        <taxon>Bacteria</taxon>
        <taxon>Pseudomonadati</taxon>
        <taxon>Bacteroidota</taxon>
        <taxon>Flavobacteriia</taxon>
        <taxon>Flavobacteriales</taxon>
        <taxon>Crocinitomicaceae</taxon>
        <taxon>Taishania</taxon>
    </lineage>
</organism>
<evidence type="ECO:0000256" key="2">
    <source>
        <dbReference type="ARBA" id="ARBA00022448"/>
    </source>
</evidence>
<dbReference type="InterPro" id="IPR037066">
    <property type="entry name" value="Plug_dom_sf"/>
</dbReference>
<dbReference type="Gene3D" id="2.170.130.10">
    <property type="entry name" value="TonB-dependent receptor, plug domain"/>
    <property type="match status" value="1"/>
</dbReference>
<evidence type="ECO:0000259" key="13">
    <source>
        <dbReference type="Pfam" id="PF07715"/>
    </source>
</evidence>
<evidence type="ECO:0000256" key="3">
    <source>
        <dbReference type="ARBA" id="ARBA00022452"/>
    </source>
</evidence>
<evidence type="ECO:0000259" key="12">
    <source>
        <dbReference type="Pfam" id="PF00593"/>
    </source>
</evidence>
<dbReference type="InterPro" id="IPR008969">
    <property type="entry name" value="CarboxyPept-like_regulatory"/>
</dbReference>
<keyword evidence="6 11" id="KW-0798">TonB box</keyword>
<evidence type="ECO:0000256" key="1">
    <source>
        <dbReference type="ARBA" id="ARBA00004571"/>
    </source>
</evidence>
<keyword evidence="5" id="KW-0732">Signal</keyword>
<evidence type="ECO:0000256" key="4">
    <source>
        <dbReference type="ARBA" id="ARBA00022692"/>
    </source>
</evidence>
<dbReference type="InterPro" id="IPR012910">
    <property type="entry name" value="Plug_dom"/>
</dbReference>
<dbReference type="Gene3D" id="2.40.170.20">
    <property type="entry name" value="TonB-dependent receptor, beta-barrel domain"/>
    <property type="match status" value="1"/>
</dbReference>
<dbReference type="SUPFAM" id="SSF49464">
    <property type="entry name" value="Carboxypeptidase regulatory domain-like"/>
    <property type="match status" value="1"/>
</dbReference>
<dbReference type="PANTHER" id="PTHR30069">
    <property type="entry name" value="TONB-DEPENDENT OUTER MEMBRANE RECEPTOR"/>
    <property type="match status" value="1"/>
</dbReference>
<dbReference type="InterPro" id="IPR036942">
    <property type="entry name" value="Beta-barrel_TonB_sf"/>
</dbReference>
<evidence type="ECO:0000256" key="7">
    <source>
        <dbReference type="ARBA" id="ARBA00023136"/>
    </source>
</evidence>
<dbReference type="EMBL" id="JACVEL010000002">
    <property type="protein sequence ID" value="MBC9811466.1"/>
    <property type="molecule type" value="Genomic_DNA"/>
</dbReference>